<evidence type="ECO:0000313" key="3">
    <source>
        <dbReference type="EMBL" id="TMW63922.1"/>
    </source>
</evidence>
<dbReference type="EMBL" id="SPLM01000042">
    <property type="protein sequence ID" value="TMW63922.1"/>
    <property type="molecule type" value="Genomic_DNA"/>
</dbReference>
<dbReference type="Gene3D" id="2.60.40.640">
    <property type="match status" value="2"/>
</dbReference>
<dbReference type="GO" id="GO:0015031">
    <property type="term" value="P:protein transport"/>
    <property type="evidence" value="ECO:0007669"/>
    <property type="project" value="TreeGrafter"/>
</dbReference>
<dbReference type="OrthoDB" id="2333384at2759"/>
<dbReference type="InterPro" id="IPR011021">
    <property type="entry name" value="Arrestin-like_N"/>
</dbReference>
<dbReference type="InterPro" id="IPR011022">
    <property type="entry name" value="Arrestin_C-like"/>
</dbReference>
<dbReference type="PANTHER" id="PTHR11188:SF17">
    <property type="entry name" value="FI21816P1"/>
    <property type="match status" value="1"/>
</dbReference>
<dbReference type="Proteomes" id="UP000794436">
    <property type="component" value="Unassembled WGS sequence"/>
</dbReference>
<sequence>MGRCAATLGIGLKGSVTIELERPVYWPGDTVAGHVTLRVHQPIETKAFELAVIGEEALTWTTRHKNGSSGTRTMYHERQRYLLDIRLVLAPPGRFTPGDYVFPFALVLPAGLPSSLAYRNSYVSGMRDVDGSVSYRVKTWLPVHGMFKADLLTERSIAILSRPPVQPQLVQANFTRKVDFLGLFNKGQCAVTSTLISDVLTVGQVAEIQCHIHNSSKKRLQYIRACILQDVDLLPGDSWSGGGDVRRINIKEYPGLDPGQASLTVCQVSITPNGRFTGAAYLEPSFQGKFLSIKYYLQVKCKYALSPSATIKIPITIVPAGA</sequence>
<name>A0A8K1CIB4_PYTOL</name>
<organism evidence="3 4">
    <name type="scientific">Pythium oligandrum</name>
    <name type="common">Mycoparasitic fungus</name>
    <dbReference type="NCBI Taxonomy" id="41045"/>
    <lineage>
        <taxon>Eukaryota</taxon>
        <taxon>Sar</taxon>
        <taxon>Stramenopiles</taxon>
        <taxon>Oomycota</taxon>
        <taxon>Peronosporomycetes</taxon>
        <taxon>Pythiales</taxon>
        <taxon>Pythiaceae</taxon>
        <taxon>Pythium</taxon>
    </lineage>
</organism>
<evidence type="ECO:0000313" key="4">
    <source>
        <dbReference type="Proteomes" id="UP000794436"/>
    </source>
</evidence>
<protein>
    <recommendedName>
        <fullName evidence="5">Arrestin C-terminal-like domain-containing protein</fullName>
    </recommendedName>
</protein>
<feature type="domain" description="Arrestin-like N-terminal" evidence="1">
    <location>
        <begin position="18"/>
        <end position="143"/>
    </location>
</feature>
<evidence type="ECO:0000259" key="1">
    <source>
        <dbReference type="Pfam" id="PF00339"/>
    </source>
</evidence>
<evidence type="ECO:0000259" key="2">
    <source>
        <dbReference type="Pfam" id="PF02752"/>
    </source>
</evidence>
<reference evidence="3" key="1">
    <citation type="submission" date="2019-03" db="EMBL/GenBank/DDBJ databases">
        <title>Long read genome sequence of the mycoparasitic Pythium oligandrum ATCC 38472 isolated from sugarbeet rhizosphere.</title>
        <authorList>
            <person name="Gaulin E."/>
        </authorList>
    </citation>
    <scope>NUCLEOTIDE SEQUENCE</scope>
    <source>
        <strain evidence="3">ATCC 38472_TT</strain>
    </source>
</reference>
<keyword evidence="4" id="KW-1185">Reference proteome</keyword>
<dbReference type="InterPro" id="IPR014756">
    <property type="entry name" value="Ig_E-set"/>
</dbReference>
<dbReference type="InterPro" id="IPR014752">
    <property type="entry name" value="Arrestin-like_C"/>
</dbReference>
<dbReference type="PANTHER" id="PTHR11188">
    <property type="entry name" value="ARRESTIN DOMAIN CONTAINING PROTEIN"/>
    <property type="match status" value="1"/>
</dbReference>
<gene>
    <name evidence="3" type="ORF">Poli38472_014627</name>
</gene>
<feature type="domain" description="Arrestin C-terminal-like" evidence="2">
    <location>
        <begin position="196"/>
        <end position="318"/>
    </location>
</feature>
<accession>A0A8K1CIB4</accession>
<dbReference type="Pfam" id="PF02752">
    <property type="entry name" value="Arrestin_C"/>
    <property type="match status" value="1"/>
</dbReference>
<dbReference type="AlphaFoldDB" id="A0A8K1CIB4"/>
<dbReference type="SUPFAM" id="SSF81296">
    <property type="entry name" value="E set domains"/>
    <property type="match status" value="2"/>
</dbReference>
<comment type="caution">
    <text evidence="3">The sequence shown here is derived from an EMBL/GenBank/DDBJ whole genome shotgun (WGS) entry which is preliminary data.</text>
</comment>
<dbReference type="Pfam" id="PF00339">
    <property type="entry name" value="Arrestin_N"/>
    <property type="match status" value="1"/>
</dbReference>
<dbReference type="InterPro" id="IPR050357">
    <property type="entry name" value="Arrestin_domain-protein"/>
</dbReference>
<dbReference type="GO" id="GO:0005737">
    <property type="term" value="C:cytoplasm"/>
    <property type="evidence" value="ECO:0007669"/>
    <property type="project" value="TreeGrafter"/>
</dbReference>
<proteinExistence type="predicted"/>
<evidence type="ECO:0008006" key="5">
    <source>
        <dbReference type="Google" id="ProtNLM"/>
    </source>
</evidence>